<name>A0A6C0I2F8_9ZZZZ</name>
<organism evidence="1">
    <name type="scientific">viral metagenome</name>
    <dbReference type="NCBI Taxonomy" id="1070528"/>
    <lineage>
        <taxon>unclassified sequences</taxon>
        <taxon>metagenomes</taxon>
        <taxon>organismal metagenomes</taxon>
    </lineage>
</organism>
<dbReference type="AlphaFoldDB" id="A0A6C0I2F8"/>
<dbReference type="EMBL" id="MN740070">
    <property type="protein sequence ID" value="QHT86536.1"/>
    <property type="molecule type" value="Genomic_DNA"/>
</dbReference>
<proteinExistence type="predicted"/>
<reference evidence="1" key="1">
    <citation type="journal article" date="2020" name="Nature">
        <title>Giant virus diversity and host interactions through global metagenomics.</title>
        <authorList>
            <person name="Schulz F."/>
            <person name="Roux S."/>
            <person name="Paez-Espino D."/>
            <person name="Jungbluth S."/>
            <person name="Walsh D.A."/>
            <person name="Denef V.J."/>
            <person name="McMahon K.D."/>
            <person name="Konstantinidis K.T."/>
            <person name="Eloe-Fadrosh E.A."/>
            <person name="Kyrpides N.C."/>
            <person name="Woyke T."/>
        </authorList>
    </citation>
    <scope>NUCLEOTIDE SEQUENCE</scope>
    <source>
        <strain evidence="1">GVMAG-M-3300023184-186</strain>
    </source>
</reference>
<accession>A0A6C0I2F8</accession>
<evidence type="ECO:0000313" key="1">
    <source>
        <dbReference type="EMBL" id="QHT86536.1"/>
    </source>
</evidence>
<protein>
    <submittedName>
        <fullName evidence="1">Uncharacterized protein</fullName>
    </submittedName>
</protein>
<sequence length="1186" mass="130474">MSLNLQKYKIPRGGEALNIYNNPNTSYKFLIIFLDITECVSDPNPINPFPLDSPVTLNLNFTPPDGFILKVQIASAEQDAIINTNTSILLTINYCSGSSSFIPIQILSADKTPGNNCVFTYFNNAWTYTDSEELIQNVLTNLARGDVPSNENPLSTSNTVGDIIKDILSQYLDTDSSTSSTRKFVNSRALPYSEPVPNTLSSGLISTLSGLPNDLYNVLDVASNPNINDPVKNKLGDNRLITTEFNDYLNYFITELKENPDFISSVANQIVTQCNLNDIVLEVGSIITLTYPKFLRQSSPYLSFIIPANSVENDISIDAIVLNTGSQITFLGSNIVPVSIQSLIITYEGTAYYNESFSTGLLGPPYAQPYIYTYTFTISTSSTDDFNFSNGVSLRGIYMIDVNGTLVKNTQTSLANNTITYTLPSDDTSGAPIPLINLPYFVYILYNDKIYYNGEVGIYINAEIPPAILPPAPAPTPYLGSYEFSIFGNIISDNLQDSVINNDLTVTSNTLINFTITSCDAIFNDNISVYTFQLAILNSGNLTTITDITPYTIDSTLNTANFVLYGYDKLPINPNSPYELVAIITQFNPPNSTYPNGYYTSVYTSNPVNLTVIAADNEPTPLISFVSNDSKYLFPLYDLVAVQGDTINFYIYSRKKFIKNVIYFNGQELTAYTQTDSNNTYSGGSTSYINYNMTLENELYPLYIYYVAIPIKLTLPASLPTSVFPPTLDAIGTRYYITVATTILDDDEKAYSTYYSTEQLTLHLQLRTKLTAHGYLVNGIVTPSVINNGIKNFAAKDVNAFATINGLIIPPDNSLFYYKTSDNNYSGYFYVKTGNTVLYETPSPSESLYCFQGQGYGTIVTPIAPTSYHTIINNMVNYFIKMAIQFGFIFKSEIEAYENNNFNQEYLNIQNLINYIELSTRNTYLCGKYTTNVYIVGNSIPVGTSYYPNDVKYQSPTGSIPDKPNPDVNGLIGGNTGATGGISSLYYNGLNGPYWGVTGDMSLIGDTDQITTPTNWTSDPPTLPKLPLTTTANNFKGYNSITALNATLLKYSQQLNYCSKNIIIIPEDYVGYGLINGANTGACSQPDYILTIHLNTYGIYDSTTNGSNGCTNTQSTLNGSTISPGSEINIINNSPNAIVKVISYNLATNPPTPLIINLGNTTMDSLYIKATDSMHLIFGGSTWGIL</sequence>